<evidence type="ECO:0000256" key="4">
    <source>
        <dbReference type="RuleBase" id="RU362132"/>
    </source>
</evidence>
<dbReference type="Gene3D" id="3.40.50.970">
    <property type="match status" value="2"/>
</dbReference>
<protein>
    <submittedName>
        <fullName evidence="8">Acetolactate synthase</fullName>
    </submittedName>
</protein>
<organism evidence="8 9">
    <name type="scientific">Cryptosporangium minutisporangium</name>
    <dbReference type="NCBI Taxonomy" id="113569"/>
    <lineage>
        <taxon>Bacteria</taxon>
        <taxon>Bacillati</taxon>
        <taxon>Actinomycetota</taxon>
        <taxon>Actinomycetes</taxon>
        <taxon>Cryptosporangiales</taxon>
        <taxon>Cryptosporangiaceae</taxon>
        <taxon>Cryptosporangium</taxon>
    </lineage>
</organism>
<evidence type="ECO:0000259" key="7">
    <source>
        <dbReference type="Pfam" id="PF02776"/>
    </source>
</evidence>
<comment type="similarity">
    <text evidence="2 4">Belongs to the TPP enzyme family.</text>
</comment>
<dbReference type="PANTHER" id="PTHR18968:SF166">
    <property type="entry name" value="2-HYDROXYACYL-COA LYASE 2"/>
    <property type="match status" value="1"/>
</dbReference>
<dbReference type="RefSeq" id="WP_345730291.1">
    <property type="nucleotide sequence ID" value="NZ_BAAAYN010000030.1"/>
</dbReference>
<sequence>MTEPTEPGGPGTELEGHGGDLALAALRARGVDAMFTLSGGHVFPLYDAAHTTGFRLVDVRHEQSAVFAAEATAKLTRRPGLAVLTAGPGVTNGVSGVTSAKFNGSPVVVLGGRAPQARWGAGSLQEFDHVPVLAPITKHAATVTDVNRMAADVGAAADLALAPHRGPVFLDLPMDVVFDRATSRIEPPAVPAVIEPDPDEVATAAALIAGAERPVIVAGSDVYAGSAELALVAVAEALRVPVFSNGQGRGCIPADHPLAFARVRGKAFKTADVVVVVGTPLDFRLAFGTFGDAKVVHVVDAPSQKAGHVTPAAAPVGDLDTILTAFANYAGPRTDHEGWIAQLRDLEDAARASELDVLRADTDPIKPARIYGELRTVLDRDAVVICDGGDFVSYGGRYLDSYTPGCWLDPGPYGCLGTGAGYAIGARVARPDAQICVLFGDGAAGFSLMDVESLVRQQLPVVMVVGNNGIWGLEKHPMQLVYGYDVAADLQPGLRYDDVVSALGGAGETVEKPGDLGPALRRAFDAGVPYLVNVLTDPADAYPRSSNLA</sequence>
<keyword evidence="3 4" id="KW-0786">Thiamine pyrophosphate</keyword>
<evidence type="ECO:0000313" key="8">
    <source>
        <dbReference type="EMBL" id="GAA3390846.1"/>
    </source>
</evidence>
<dbReference type="SUPFAM" id="SSF52518">
    <property type="entry name" value="Thiamin diphosphate-binding fold (THDP-binding)"/>
    <property type="match status" value="2"/>
</dbReference>
<dbReference type="CDD" id="cd07035">
    <property type="entry name" value="TPP_PYR_POX_like"/>
    <property type="match status" value="1"/>
</dbReference>
<dbReference type="Pfam" id="PF02776">
    <property type="entry name" value="TPP_enzyme_N"/>
    <property type="match status" value="1"/>
</dbReference>
<dbReference type="InterPro" id="IPR012001">
    <property type="entry name" value="Thiamin_PyroP_enz_TPP-bd_dom"/>
</dbReference>
<dbReference type="SUPFAM" id="SSF52467">
    <property type="entry name" value="DHS-like NAD/FAD-binding domain"/>
    <property type="match status" value="1"/>
</dbReference>
<feature type="domain" description="Thiamine pyrophosphate enzyme N-terminal TPP-binding" evidence="7">
    <location>
        <begin position="18"/>
        <end position="130"/>
    </location>
</feature>
<reference evidence="9" key="1">
    <citation type="journal article" date="2019" name="Int. J. Syst. Evol. Microbiol.">
        <title>The Global Catalogue of Microorganisms (GCM) 10K type strain sequencing project: providing services to taxonomists for standard genome sequencing and annotation.</title>
        <authorList>
            <consortium name="The Broad Institute Genomics Platform"/>
            <consortium name="The Broad Institute Genome Sequencing Center for Infectious Disease"/>
            <person name="Wu L."/>
            <person name="Ma J."/>
        </authorList>
    </citation>
    <scope>NUCLEOTIDE SEQUENCE [LARGE SCALE GENOMIC DNA]</scope>
    <source>
        <strain evidence="9">JCM 9458</strain>
    </source>
</reference>
<dbReference type="EMBL" id="BAAAYN010000030">
    <property type="protein sequence ID" value="GAA3390846.1"/>
    <property type="molecule type" value="Genomic_DNA"/>
</dbReference>
<dbReference type="CDD" id="cd02004">
    <property type="entry name" value="TPP_BZL_OCoD_HPCL"/>
    <property type="match status" value="1"/>
</dbReference>
<dbReference type="InterPro" id="IPR012000">
    <property type="entry name" value="Thiamin_PyroP_enz_cen_dom"/>
</dbReference>
<dbReference type="InterPro" id="IPR029061">
    <property type="entry name" value="THDP-binding"/>
</dbReference>
<gene>
    <name evidence="8" type="ORF">GCM10020369_46390</name>
</gene>
<comment type="caution">
    <text evidence="8">The sequence shown here is derived from an EMBL/GenBank/DDBJ whole genome shotgun (WGS) entry which is preliminary data.</text>
</comment>
<evidence type="ECO:0000256" key="1">
    <source>
        <dbReference type="ARBA" id="ARBA00001964"/>
    </source>
</evidence>
<evidence type="ECO:0000259" key="6">
    <source>
        <dbReference type="Pfam" id="PF02775"/>
    </source>
</evidence>
<evidence type="ECO:0000256" key="3">
    <source>
        <dbReference type="ARBA" id="ARBA00023052"/>
    </source>
</evidence>
<feature type="domain" description="Thiamine pyrophosphate enzyme central" evidence="5">
    <location>
        <begin position="201"/>
        <end position="325"/>
    </location>
</feature>
<evidence type="ECO:0000259" key="5">
    <source>
        <dbReference type="Pfam" id="PF00205"/>
    </source>
</evidence>
<dbReference type="InterPro" id="IPR011766">
    <property type="entry name" value="TPP_enzyme_TPP-bd"/>
</dbReference>
<dbReference type="PANTHER" id="PTHR18968">
    <property type="entry name" value="THIAMINE PYROPHOSPHATE ENZYMES"/>
    <property type="match status" value="1"/>
</dbReference>
<dbReference type="NCBIfam" id="NF004516">
    <property type="entry name" value="PRK05858.1"/>
    <property type="match status" value="1"/>
</dbReference>
<dbReference type="Pfam" id="PF02775">
    <property type="entry name" value="TPP_enzyme_C"/>
    <property type="match status" value="1"/>
</dbReference>
<dbReference type="InterPro" id="IPR029035">
    <property type="entry name" value="DHS-like_NAD/FAD-binding_dom"/>
</dbReference>
<evidence type="ECO:0000313" key="9">
    <source>
        <dbReference type="Proteomes" id="UP001501676"/>
    </source>
</evidence>
<keyword evidence="9" id="KW-1185">Reference proteome</keyword>
<accession>A0ABP6T1J2</accession>
<dbReference type="Gene3D" id="3.40.50.1220">
    <property type="entry name" value="TPP-binding domain"/>
    <property type="match status" value="1"/>
</dbReference>
<evidence type="ECO:0000256" key="2">
    <source>
        <dbReference type="ARBA" id="ARBA00007812"/>
    </source>
</evidence>
<comment type="cofactor">
    <cofactor evidence="1">
        <name>thiamine diphosphate</name>
        <dbReference type="ChEBI" id="CHEBI:58937"/>
    </cofactor>
</comment>
<name>A0ABP6T1J2_9ACTN</name>
<dbReference type="Pfam" id="PF00205">
    <property type="entry name" value="TPP_enzyme_M"/>
    <property type="match status" value="1"/>
</dbReference>
<feature type="domain" description="Thiamine pyrophosphate enzyme TPP-binding" evidence="6">
    <location>
        <begin position="387"/>
        <end position="534"/>
    </location>
</feature>
<proteinExistence type="inferred from homology"/>
<dbReference type="Proteomes" id="UP001501676">
    <property type="component" value="Unassembled WGS sequence"/>
</dbReference>
<dbReference type="InterPro" id="IPR045229">
    <property type="entry name" value="TPP_enz"/>
</dbReference>